<feature type="region of interest" description="Disordered" evidence="3">
    <location>
        <begin position="485"/>
        <end position="517"/>
    </location>
</feature>
<accession>A0A976QV81</accession>
<dbReference type="SMART" id="SM00753">
    <property type="entry name" value="PAM"/>
    <property type="match status" value="1"/>
</dbReference>
<name>A0A976QV81_THEOR</name>
<dbReference type="InterPro" id="IPR000717">
    <property type="entry name" value="PCI_dom"/>
</dbReference>
<dbReference type="EMBL" id="CP056072">
    <property type="protein sequence ID" value="UKK02694.2"/>
    <property type="molecule type" value="Genomic_DNA"/>
</dbReference>
<evidence type="ECO:0000256" key="1">
    <source>
        <dbReference type="ARBA" id="ARBA00007912"/>
    </source>
</evidence>
<dbReference type="GO" id="GO:0006511">
    <property type="term" value="P:ubiquitin-dependent protein catabolic process"/>
    <property type="evidence" value="ECO:0007669"/>
    <property type="project" value="TreeGrafter"/>
</dbReference>
<keyword evidence="2" id="KW-0647">Proteasome</keyword>
<dbReference type="SUPFAM" id="SSF46785">
    <property type="entry name" value="Winged helix' DNA-binding domain"/>
    <property type="match status" value="1"/>
</dbReference>
<gene>
    <name evidence="5" type="ORF">MACK_002789</name>
</gene>
<evidence type="ECO:0000313" key="5">
    <source>
        <dbReference type="EMBL" id="UKK02694.2"/>
    </source>
</evidence>
<evidence type="ECO:0000256" key="3">
    <source>
        <dbReference type="SAM" id="MobiDB-lite"/>
    </source>
</evidence>
<dbReference type="Pfam" id="PF25573">
    <property type="entry name" value="TPR_PSMD3_N"/>
    <property type="match status" value="1"/>
</dbReference>
<dbReference type="InterPro" id="IPR050756">
    <property type="entry name" value="CSN3"/>
</dbReference>
<dbReference type="Pfam" id="PF08375">
    <property type="entry name" value="Rpn3_C"/>
    <property type="match status" value="1"/>
</dbReference>
<dbReference type="PANTHER" id="PTHR10758">
    <property type="entry name" value="26S PROTEASOME NON-ATPASE REGULATORY SUBUNIT 3/COP9 SIGNALOSOME COMPLEX SUBUNIT 3"/>
    <property type="match status" value="1"/>
</dbReference>
<dbReference type="GO" id="GO:0042176">
    <property type="term" value="P:regulation of protein catabolic process"/>
    <property type="evidence" value="ECO:0007669"/>
    <property type="project" value="InterPro"/>
</dbReference>
<dbReference type="InterPro" id="IPR057985">
    <property type="entry name" value="TPR_PSMD3_N"/>
</dbReference>
<organism evidence="5 6">
    <name type="scientific">Theileria orientalis</name>
    <dbReference type="NCBI Taxonomy" id="68886"/>
    <lineage>
        <taxon>Eukaryota</taxon>
        <taxon>Sar</taxon>
        <taxon>Alveolata</taxon>
        <taxon>Apicomplexa</taxon>
        <taxon>Aconoidasida</taxon>
        <taxon>Piroplasmida</taxon>
        <taxon>Theileriidae</taxon>
        <taxon>Theileria</taxon>
    </lineage>
</organism>
<dbReference type="PROSITE" id="PS50250">
    <property type="entry name" value="PCI"/>
    <property type="match status" value="1"/>
</dbReference>
<proteinExistence type="inferred from homology"/>
<dbReference type="GO" id="GO:0008541">
    <property type="term" value="C:proteasome regulatory particle, lid subcomplex"/>
    <property type="evidence" value="ECO:0007669"/>
    <property type="project" value="TreeGrafter"/>
</dbReference>
<dbReference type="GO" id="GO:0030234">
    <property type="term" value="F:enzyme regulator activity"/>
    <property type="evidence" value="ECO:0007669"/>
    <property type="project" value="InterPro"/>
</dbReference>
<evidence type="ECO:0000259" key="4">
    <source>
        <dbReference type="PROSITE" id="PS50250"/>
    </source>
</evidence>
<dbReference type="Gene3D" id="1.25.40.570">
    <property type="match status" value="1"/>
</dbReference>
<comment type="similarity">
    <text evidence="1">Belongs to the proteasome subunit S3 family.</text>
</comment>
<dbReference type="InterPro" id="IPR013586">
    <property type="entry name" value="PSMD3_C"/>
</dbReference>
<dbReference type="Proteomes" id="UP000244811">
    <property type="component" value="Chromosome 4"/>
</dbReference>
<sequence>MVELDSVGVQLPSDAFKDLVSQCISMLEAAVSRSESRFVIRLMRHYKSLRTLLKAHPGSSVPFLRSLLKEYAYGANPCRVAENAYNSLPEHMIPQIPPESQPSTKLAQEGDSSKPQLETARFQYTTSTFLEIQEYISRDSQLPETKVMLCTLALIYLIDTGEYEKAMNLAEPLANHMLSFNKRIMDYLGAKIYFYYSRSFELGGRFKDVRRLLMVAHRKACLHHDPMTQAVTFNCILRNLIHYKLYPSAFKFICKTTFPEYLSSNAQYARYLYYYGKVLSVQLEYSEAYSKLMQSLRKAPQNDKTAYGFKLMATKMSVIVGLLMCDIPSKNVFTNPAMRRDLAPYQSVVLAVTNGDLNTFSQLCDKYAGTFLKDDTMFLISRLRDNVIKCGLRKINVAYSKINLSNVAHKLGIKSVEQTENIIAKAIHDGIIEALIDHENQYVQSKVNVDLYKSYEPMRAFHKRIQFCLKLHSNAIQAMRYPEELEHPKDSKNGTNMDKDQLESLDYDNDMGDGGFM</sequence>
<dbReference type="InterPro" id="IPR036390">
    <property type="entry name" value="WH_DNA-bd_sf"/>
</dbReference>
<dbReference type="SMART" id="SM00088">
    <property type="entry name" value="PINT"/>
    <property type="match status" value="1"/>
</dbReference>
<protein>
    <recommendedName>
        <fullName evidence="4">PCI domain-containing protein</fullName>
    </recommendedName>
</protein>
<feature type="region of interest" description="Disordered" evidence="3">
    <location>
        <begin position="91"/>
        <end position="115"/>
    </location>
</feature>
<reference evidence="5" key="1">
    <citation type="submission" date="2022-07" db="EMBL/GenBank/DDBJ databases">
        <title>Evaluation of T. orientalis genome assembly methods using nanopore sequencing and analysis of variation between genomes.</title>
        <authorList>
            <person name="Yam J."/>
            <person name="Micallef M.L."/>
            <person name="Liu M."/>
            <person name="Djordjevic S.P."/>
            <person name="Bogema D.R."/>
            <person name="Jenkins C."/>
        </authorList>
    </citation>
    <scope>NUCLEOTIDE SEQUENCE</scope>
    <source>
        <strain evidence="5">Goon Nure</strain>
    </source>
</reference>
<dbReference type="Pfam" id="PF01399">
    <property type="entry name" value="PCI"/>
    <property type="match status" value="1"/>
</dbReference>
<dbReference type="PANTHER" id="PTHR10758:SF2">
    <property type="entry name" value="26S PROTEASOME NON-ATPASE REGULATORY SUBUNIT 3"/>
    <property type="match status" value="1"/>
</dbReference>
<feature type="compositionally biased region" description="Basic and acidic residues" evidence="3">
    <location>
        <begin position="485"/>
        <end position="502"/>
    </location>
</feature>
<evidence type="ECO:0000256" key="2">
    <source>
        <dbReference type="ARBA" id="ARBA00022942"/>
    </source>
</evidence>
<feature type="domain" description="PCI" evidence="4">
    <location>
        <begin position="281"/>
        <end position="450"/>
    </location>
</feature>
<evidence type="ECO:0000313" key="6">
    <source>
        <dbReference type="Proteomes" id="UP000244811"/>
    </source>
</evidence>
<dbReference type="AlphaFoldDB" id="A0A976QV81"/>